<dbReference type="OrthoDB" id="5511684at2759"/>
<dbReference type="Ensembl" id="ENSGEVT00005029557.1">
    <property type="protein sequence ID" value="ENSGEVP00005028111.1"/>
    <property type="gene ID" value="ENSGEVG00005019809.1"/>
</dbReference>
<protein>
    <recommendedName>
        <fullName evidence="5">Normal mucosa of esophagus-specific gene 1 protein</fullName>
    </recommendedName>
</protein>
<keyword evidence="4" id="KW-1185">Reference proteome</keyword>
<organism evidence="3 4">
    <name type="scientific">Gopherus evgoodei</name>
    <name type="common">Goodes thornscrub tortoise</name>
    <dbReference type="NCBI Taxonomy" id="1825980"/>
    <lineage>
        <taxon>Eukaryota</taxon>
        <taxon>Metazoa</taxon>
        <taxon>Chordata</taxon>
        <taxon>Craniata</taxon>
        <taxon>Vertebrata</taxon>
        <taxon>Euteleostomi</taxon>
        <taxon>Archelosauria</taxon>
        <taxon>Testudinata</taxon>
        <taxon>Testudines</taxon>
        <taxon>Cryptodira</taxon>
        <taxon>Durocryptodira</taxon>
        <taxon>Testudinoidea</taxon>
        <taxon>Testudinidae</taxon>
        <taxon>Gopherus</taxon>
    </lineage>
</organism>
<dbReference type="PANTHER" id="PTHR14256">
    <property type="entry name" value="NADH-UBIQUINONE OXIDOREDUCTASE MLRQ SUBUNIT"/>
    <property type="match status" value="1"/>
</dbReference>
<feature type="region of interest" description="Disordered" evidence="1">
    <location>
        <begin position="72"/>
        <end position="94"/>
    </location>
</feature>
<feature type="transmembrane region" description="Helical" evidence="2">
    <location>
        <begin position="173"/>
        <end position="196"/>
    </location>
</feature>
<keyword evidence="2" id="KW-0472">Membrane</keyword>
<sequence length="244" mass="26588">MQLTPRLSTISTLLQATQPTPRFCAAPVHARPLSPTPYAANPTRSLAPSAPHAPNPAPYFCTPRRQPFLNRTPRSAPLRLPPARAHTSLQRSGARVPAYSRRGSRCLMLPVFAGTGDRKEKLCISLYELCTGLRDLGHRQSLGCEQGAIKSWTPPQAKALSAVQLLPSPPGQLIPLIGFVGFAGVGALAASLYSLCTKSDVIINKSGNPEPWENVNPNQAQKLLSIRQEWKSIEELEKVKKMMK</sequence>
<feature type="compositionally biased region" description="Low complexity" evidence="1">
    <location>
        <begin position="72"/>
        <end position="85"/>
    </location>
</feature>
<name>A0A8C4YMN1_9SAUR</name>
<dbReference type="GeneTree" id="ENSGT00390000009277"/>
<dbReference type="Pfam" id="PF06522">
    <property type="entry name" value="B12D"/>
    <property type="match status" value="1"/>
</dbReference>
<evidence type="ECO:0000313" key="4">
    <source>
        <dbReference type="Proteomes" id="UP000694390"/>
    </source>
</evidence>
<keyword evidence="2" id="KW-1133">Transmembrane helix</keyword>
<dbReference type="Proteomes" id="UP000694390">
    <property type="component" value="Chromosome 10"/>
</dbReference>
<evidence type="ECO:0000313" key="3">
    <source>
        <dbReference type="Ensembl" id="ENSGEVP00005028111.1"/>
    </source>
</evidence>
<dbReference type="PANTHER" id="PTHR14256:SF3">
    <property type="entry name" value="NORMAL MUCOSA OF ESOPHAGUS-SPECIFIC GENE 1 PROTEIN"/>
    <property type="match status" value="1"/>
</dbReference>
<evidence type="ECO:0000256" key="2">
    <source>
        <dbReference type="SAM" id="Phobius"/>
    </source>
</evidence>
<reference evidence="3" key="3">
    <citation type="submission" date="2025-09" db="UniProtKB">
        <authorList>
            <consortium name="Ensembl"/>
        </authorList>
    </citation>
    <scope>IDENTIFICATION</scope>
</reference>
<accession>A0A8C4YMN1</accession>
<reference evidence="3" key="1">
    <citation type="submission" date="2019-06" db="EMBL/GenBank/DDBJ databases">
        <title>G10K-VGP Goodes thornscrub tortoise genome, primary haplotype.</title>
        <authorList>
            <person name="Murphy B."/>
            <person name="Edwards T."/>
            <person name="Rhie A."/>
            <person name="Koren S."/>
            <person name="Phillippy A."/>
            <person name="Fedrigo O."/>
            <person name="Haase B."/>
            <person name="Mountcastle J."/>
            <person name="Lewin H."/>
            <person name="Damas J."/>
            <person name="Howe K."/>
            <person name="Formenti G."/>
            <person name="Myers G."/>
            <person name="Durbin R."/>
            <person name="Jarvis E.D."/>
        </authorList>
    </citation>
    <scope>NUCLEOTIDE SEQUENCE [LARGE SCALE GENOMIC DNA]</scope>
</reference>
<reference evidence="3" key="2">
    <citation type="submission" date="2025-08" db="UniProtKB">
        <authorList>
            <consortium name="Ensembl"/>
        </authorList>
    </citation>
    <scope>IDENTIFICATION</scope>
</reference>
<evidence type="ECO:0008006" key="5">
    <source>
        <dbReference type="Google" id="ProtNLM"/>
    </source>
</evidence>
<proteinExistence type="predicted"/>
<dbReference type="AlphaFoldDB" id="A0A8C4YMN1"/>
<keyword evidence="2" id="KW-0812">Transmembrane</keyword>
<dbReference type="InterPro" id="IPR010530">
    <property type="entry name" value="B12D"/>
</dbReference>
<evidence type="ECO:0000256" key="1">
    <source>
        <dbReference type="SAM" id="MobiDB-lite"/>
    </source>
</evidence>